<reference evidence="2" key="1">
    <citation type="submission" date="2017-09" db="EMBL/GenBank/DDBJ databases">
        <title>Depth-based differentiation of microbial function through sediment-hosted aquifers and enrichment of novel symbionts in the deep terrestrial subsurface.</title>
        <authorList>
            <person name="Probst A.J."/>
            <person name="Ladd B."/>
            <person name="Jarett J.K."/>
            <person name="Geller-Mcgrath D.E."/>
            <person name="Sieber C.M.K."/>
            <person name="Emerson J.B."/>
            <person name="Anantharaman K."/>
            <person name="Thomas B.C."/>
            <person name="Malmstrom R."/>
            <person name="Stieglmeier M."/>
            <person name="Klingl A."/>
            <person name="Woyke T."/>
            <person name="Ryan C.M."/>
            <person name="Banfield J.F."/>
        </authorList>
    </citation>
    <scope>NUCLEOTIDE SEQUENCE [LARGE SCALE GENOMIC DNA]</scope>
</reference>
<protein>
    <submittedName>
        <fullName evidence="1">Uncharacterized protein</fullName>
    </submittedName>
</protein>
<proteinExistence type="predicted"/>
<gene>
    <name evidence="1" type="ORF">COY32_06930</name>
</gene>
<dbReference type="AlphaFoldDB" id="A0A2M7TES0"/>
<evidence type="ECO:0000313" key="2">
    <source>
        <dbReference type="Proteomes" id="UP000228920"/>
    </source>
</evidence>
<accession>A0A2M7TES0</accession>
<dbReference type="Proteomes" id="UP000228920">
    <property type="component" value="Unassembled WGS sequence"/>
</dbReference>
<comment type="caution">
    <text evidence="1">The sequence shown here is derived from an EMBL/GenBank/DDBJ whole genome shotgun (WGS) entry which is preliminary data.</text>
</comment>
<sequence>MEQIIPKFYSYHKELLATIHKILNVKSFALYGGAAADLIIDPNASVNDYDIAIENMSSETIGGVKKQLVEAGYEITAERSYCIYNDIPVSLIYANNQDWSFDIGFLDDVSIVGQFNLESLYWRFPELDCVDKFEAIQGVLDKDLHLIRSIENENPFMLVSRYIRLAAKYNIPISKDIIRSLIIRIERWKAPNKFHGIEAQAALVSSIFKSIFMSVDRVLFIDSLAKTGLLNSVFPEIEHLATNISLLSIENKNRIMNASSKNELIKKIESFLDGHEKVAFLQRLQLLKLRQWES</sequence>
<name>A0A2M7TES0_UNCKA</name>
<dbReference type="EMBL" id="PFNL01000191">
    <property type="protein sequence ID" value="PIZ44209.1"/>
    <property type="molecule type" value="Genomic_DNA"/>
</dbReference>
<evidence type="ECO:0000313" key="1">
    <source>
        <dbReference type="EMBL" id="PIZ44209.1"/>
    </source>
</evidence>
<organism evidence="1 2">
    <name type="scientific">candidate division WWE3 bacterium CG_4_10_14_0_2_um_filter_41_14</name>
    <dbReference type="NCBI Taxonomy" id="1975072"/>
    <lineage>
        <taxon>Bacteria</taxon>
        <taxon>Katanobacteria</taxon>
    </lineage>
</organism>